<dbReference type="PANTHER" id="PTHR34660">
    <property type="entry name" value="MYB-LIKE PROTEIN X"/>
    <property type="match status" value="1"/>
</dbReference>
<feature type="region of interest" description="Disordered" evidence="1">
    <location>
        <begin position="1"/>
        <end position="103"/>
    </location>
</feature>
<feature type="compositionally biased region" description="Pro residues" evidence="1">
    <location>
        <begin position="1"/>
        <end position="11"/>
    </location>
</feature>
<dbReference type="EMBL" id="JAIWQS010000005">
    <property type="protein sequence ID" value="KAJ8764486.1"/>
    <property type="molecule type" value="Genomic_DNA"/>
</dbReference>
<feature type="compositionally biased region" description="Basic residues" evidence="1">
    <location>
        <begin position="35"/>
        <end position="46"/>
    </location>
</feature>
<protein>
    <submittedName>
        <fullName evidence="2">Uncharacterized protein</fullName>
    </submittedName>
</protein>
<comment type="caution">
    <text evidence="2">The sequence shown here is derived from an EMBL/GenBank/DDBJ whole genome shotgun (WGS) entry which is preliminary data.</text>
</comment>
<name>A0AAV8TCF9_9ROSI</name>
<proteinExistence type="predicted"/>
<keyword evidence="3" id="KW-1185">Reference proteome</keyword>
<feature type="compositionally biased region" description="Basic and acidic residues" evidence="1">
    <location>
        <begin position="25"/>
        <end position="34"/>
    </location>
</feature>
<gene>
    <name evidence="2" type="ORF">K2173_006226</name>
</gene>
<evidence type="ECO:0000256" key="1">
    <source>
        <dbReference type="SAM" id="MobiDB-lite"/>
    </source>
</evidence>
<dbReference type="PANTHER" id="PTHR34660:SF9">
    <property type="entry name" value="DNA BINDING PROTEIN"/>
    <property type="match status" value="1"/>
</dbReference>
<dbReference type="Proteomes" id="UP001159364">
    <property type="component" value="Linkage Group LG05"/>
</dbReference>
<sequence length="316" mass="36272">MSRCFPYPPPGCEKIGVRDQALIDSIKRKEEKARRERKKEKKRERKEKKARENGEVENKKHGHKKRHRDKRSQQDQKGGEFQKIRESDAEHSEKSSLTEEYGNPIGSHNSFCCSLESNKKQKQRLPTDSVHNSGSNIRIWLPFQRHRDPEVLPCEEQPCSASWRAHDTAVQCVDEPVFIPCREQGEFPCSDSSSTGLESAARFGKEKLSLSSVHSNAKQEDSTLQSSLCSRCSPSSAKYFKNLIEDWVAPHRHCECTDLDDQEWFVRGWPTHNQNFRSEACEVDSVGLGQGEENYFPHGCYLPEVDTYALPYALPF</sequence>
<reference evidence="2 3" key="1">
    <citation type="submission" date="2021-09" db="EMBL/GenBank/DDBJ databases">
        <title>Genomic insights and catalytic innovation underlie evolution of tropane alkaloids biosynthesis.</title>
        <authorList>
            <person name="Wang Y.-J."/>
            <person name="Tian T."/>
            <person name="Huang J.-P."/>
            <person name="Huang S.-X."/>
        </authorList>
    </citation>
    <scope>NUCLEOTIDE SEQUENCE [LARGE SCALE GENOMIC DNA]</scope>
    <source>
        <strain evidence="2">KIB-2018</strain>
        <tissue evidence="2">Leaf</tissue>
    </source>
</reference>
<accession>A0AAV8TCF9</accession>
<feature type="compositionally biased region" description="Basic and acidic residues" evidence="1">
    <location>
        <begin position="71"/>
        <end position="97"/>
    </location>
</feature>
<organism evidence="2 3">
    <name type="scientific">Erythroxylum novogranatense</name>
    <dbReference type="NCBI Taxonomy" id="1862640"/>
    <lineage>
        <taxon>Eukaryota</taxon>
        <taxon>Viridiplantae</taxon>
        <taxon>Streptophyta</taxon>
        <taxon>Embryophyta</taxon>
        <taxon>Tracheophyta</taxon>
        <taxon>Spermatophyta</taxon>
        <taxon>Magnoliopsida</taxon>
        <taxon>eudicotyledons</taxon>
        <taxon>Gunneridae</taxon>
        <taxon>Pentapetalae</taxon>
        <taxon>rosids</taxon>
        <taxon>fabids</taxon>
        <taxon>Malpighiales</taxon>
        <taxon>Erythroxylaceae</taxon>
        <taxon>Erythroxylum</taxon>
    </lineage>
</organism>
<feature type="compositionally biased region" description="Basic and acidic residues" evidence="1">
    <location>
        <begin position="47"/>
        <end position="59"/>
    </location>
</feature>
<feature type="compositionally biased region" description="Basic residues" evidence="1">
    <location>
        <begin position="60"/>
        <end position="70"/>
    </location>
</feature>
<evidence type="ECO:0000313" key="2">
    <source>
        <dbReference type="EMBL" id="KAJ8764486.1"/>
    </source>
</evidence>
<evidence type="ECO:0000313" key="3">
    <source>
        <dbReference type="Proteomes" id="UP001159364"/>
    </source>
</evidence>
<dbReference type="AlphaFoldDB" id="A0AAV8TCF9"/>